<reference evidence="1" key="1">
    <citation type="journal article" date="2013" name="Environ. Microbiol.">
        <title>Microbiota from the distal guts of lean and obese adolescents exhibit partial functional redundancy besides clear differences in community structure.</title>
        <authorList>
            <person name="Ferrer M."/>
            <person name="Ruiz A."/>
            <person name="Lanza F."/>
            <person name="Haange S.B."/>
            <person name="Oberbach A."/>
            <person name="Till H."/>
            <person name="Bargiela R."/>
            <person name="Campoy C."/>
            <person name="Segura M.T."/>
            <person name="Richter M."/>
            <person name="von Bergen M."/>
            <person name="Seifert J."/>
            <person name="Suarez A."/>
        </authorList>
    </citation>
    <scope>NUCLEOTIDE SEQUENCE</scope>
</reference>
<dbReference type="EMBL" id="AJWZ01006452">
    <property type="protein sequence ID" value="EKC59727.1"/>
    <property type="molecule type" value="Genomic_DNA"/>
</dbReference>
<dbReference type="AlphaFoldDB" id="K1SGG3"/>
<dbReference type="GO" id="GO:0016787">
    <property type="term" value="F:hydrolase activity"/>
    <property type="evidence" value="ECO:0007669"/>
    <property type="project" value="UniProtKB-KW"/>
</dbReference>
<gene>
    <name evidence="1" type="ORF">OBE_09349</name>
</gene>
<name>K1SGG3_9ZZZZ</name>
<organism evidence="1">
    <name type="scientific">human gut metagenome</name>
    <dbReference type="NCBI Taxonomy" id="408170"/>
    <lineage>
        <taxon>unclassified sequences</taxon>
        <taxon>metagenomes</taxon>
        <taxon>organismal metagenomes</taxon>
    </lineage>
</organism>
<evidence type="ECO:0000313" key="1">
    <source>
        <dbReference type="EMBL" id="EKC59727.1"/>
    </source>
</evidence>
<keyword evidence="1" id="KW-0378">Hydrolase</keyword>
<protein>
    <submittedName>
        <fullName evidence="1">p-loop containing nucleoside triphosphate hydrolase</fullName>
    </submittedName>
</protein>
<proteinExistence type="predicted"/>
<dbReference type="InterPro" id="IPR027417">
    <property type="entry name" value="P-loop_NTPase"/>
</dbReference>
<comment type="caution">
    <text evidence="1">The sequence shown here is derived from an EMBL/GenBank/DDBJ whole genome shotgun (WGS) entry which is preliminary data.</text>
</comment>
<dbReference type="SUPFAM" id="SSF52540">
    <property type="entry name" value="P-loop containing nucleoside triphosphate hydrolases"/>
    <property type="match status" value="1"/>
</dbReference>
<accession>K1SGG3</accession>
<feature type="non-terminal residue" evidence="1">
    <location>
        <position position="66"/>
    </location>
</feature>
<sequence>MGQKRLRIFAGPNGSGKSTIFDVVSAVVRCPYYVNADLIEKDLRTKGRLSFNVFFYYRQRRGIKNR</sequence>